<dbReference type="Gene3D" id="1.10.1130.10">
    <property type="entry name" value="Flavocytochrome C3, Chain A"/>
    <property type="match status" value="1"/>
</dbReference>
<dbReference type="AlphaFoldDB" id="A0A254TKD7"/>
<evidence type="ECO:0000259" key="3">
    <source>
        <dbReference type="Pfam" id="PF09699"/>
    </source>
</evidence>
<dbReference type="PANTHER" id="PTHR35038">
    <property type="entry name" value="DISSIMILATORY SULFITE REDUCTASE SIRA"/>
    <property type="match status" value="1"/>
</dbReference>
<dbReference type="RefSeq" id="WP_088709891.1">
    <property type="nucleotide sequence ID" value="NZ_LSTO01000001.1"/>
</dbReference>
<dbReference type="SUPFAM" id="SSF48695">
    <property type="entry name" value="Multiheme cytochromes"/>
    <property type="match status" value="1"/>
</dbReference>
<accession>A0A254TKD7</accession>
<feature type="domain" description="Doubled CXXCH motif" evidence="3">
    <location>
        <begin position="232"/>
        <end position="262"/>
    </location>
</feature>
<keyword evidence="1 2" id="KW-0732">Signal</keyword>
<proteinExistence type="predicted"/>
<evidence type="ECO:0000313" key="4">
    <source>
        <dbReference type="EMBL" id="OWW21772.1"/>
    </source>
</evidence>
<organism evidence="4 5">
    <name type="scientific">Noviherbaspirillum denitrificans</name>
    <dbReference type="NCBI Taxonomy" id="1968433"/>
    <lineage>
        <taxon>Bacteria</taxon>
        <taxon>Pseudomonadati</taxon>
        <taxon>Pseudomonadota</taxon>
        <taxon>Betaproteobacteria</taxon>
        <taxon>Burkholderiales</taxon>
        <taxon>Oxalobacteraceae</taxon>
        <taxon>Noviherbaspirillum</taxon>
    </lineage>
</organism>
<gene>
    <name evidence="4" type="ORF">AYR66_22030</name>
</gene>
<comment type="caution">
    <text evidence="4">The sequence shown here is derived from an EMBL/GenBank/DDBJ whole genome shotgun (WGS) entry which is preliminary data.</text>
</comment>
<dbReference type="InterPro" id="IPR036280">
    <property type="entry name" value="Multihaem_cyt_sf"/>
</dbReference>
<feature type="chain" id="PRO_5012648733" description="Doubled CXXCH motif domain-containing protein" evidence="2">
    <location>
        <begin position="26"/>
        <end position="263"/>
    </location>
</feature>
<dbReference type="Proteomes" id="UP000197535">
    <property type="component" value="Unassembled WGS sequence"/>
</dbReference>
<reference evidence="4 5" key="1">
    <citation type="submission" date="2016-02" db="EMBL/GenBank/DDBJ databases">
        <authorList>
            <person name="Wen L."/>
            <person name="He K."/>
            <person name="Yang H."/>
        </authorList>
    </citation>
    <scope>NUCLEOTIDE SEQUENCE [LARGE SCALE GENOMIC DNA]</scope>
    <source>
        <strain evidence="4 5">TSA40</strain>
    </source>
</reference>
<dbReference type="InterPro" id="IPR010177">
    <property type="entry name" value="Paired_CXXCH_1"/>
</dbReference>
<name>A0A254TKD7_9BURK</name>
<evidence type="ECO:0000256" key="2">
    <source>
        <dbReference type="SAM" id="SignalP"/>
    </source>
</evidence>
<feature type="domain" description="Doubled CXXCH motif" evidence="3">
    <location>
        <begin position="101"/>
        <end position="132"/>
    </location>
</feature>
<evidence type="ECO:0000256" key="1">
    <source>
        <dbReference type="ARBA" id="ARBA00022729"/>
    </source>
</evidence>
<dbReference type="EMBL" id="LSTO01000001">
    <property type="protein sequence ID" value="OWW21772.1"/>
    <property type="molecule type" value="Genomic_DNA"/>
</dbReference>
<keyword evidence="5" id="KW-1185">Reference proteome</keyword>
<dbReference type="InterPro" id="IPR051829">
    <property type="entry name" value="Multiheme_Cytochr_ET"/>
</dbReference>
<dbReference type="OrthoDB" id="9783112at2"/>
<dbReference type="Pfam" id="PF09699">
    <property type="entry name" value="Paired_CXXCH_1"/>
    <property type="match status" value="2"/>
</dbReference>
<feature type="signal peptide" evidence="2">
    <location>
        <begin position="1"/>
        <end position="25"/>
    </location>
</feature>
<protein>
    <recommendedName>
        <fullName evidence="3">Doubled CXXCH motif domain-containing protein</fullName>
    </recommendedName>
</protein>
<sequence>MRRFGSKLFILLALAVLAAGSLLHASLTGSGQTHLQKEDCNGCHLGGRDVTPQQAGMLLGSQEALCGKCHPAAIKVSHPSGFTPKGKIPETYPLDWKGDLTCSTCHEVHGKSPGLMRGEKAGKELCFSCHDQAFFRKMRDGGASLMVGHLAGNNSVNAASMDVYTRQCMECHGNNGDPRLNTKIDRNSVARHAGGQVNHPVGVDYQKAAAYGGYRPRKTVEKKILLPGGLVSCVSCHQGYQKDHGKLVVTVEYSKLCYECHDI</sequence>
<evidence type="ECO:0000313" key="5">
    <source>
        <dbReference type="Proteomes" id="UP000197535"/>
    </source>
</evidence>
<dbReference type="PANTHER" id="PTHR35038:SF8">
    <property type="entry name" value="C-TYPE POLYHEME CYTOCHROME OMCC"/>
    <property type="match status" value="1"/>
</dbReference>